<keyword evidence="1 4" id="KW-0808">Transferase</keyword>
<evidence type="ECO:0000256" key="2">
    <source>
        <dbReference type="ARBA" id="ARBA00023315"/>
    </source>
</evidence>
<accession>A0A7G7G6Y4</accession>
<dbReference type="InterPro" id="IPR016181">
    <property type="entry name" value="Acyl_CoA_acyltransferase"/>
</dbReference>
<dbReference type="InterPro" id="IPR050832">
    <property type="entry name" value="Bact_Acetyltransf"/>
</dbReference>
<name>A0A7G7G6Y4_9BACT</name>
<keyword evidence="5" id="KW-1185">Reference proteome</keyword>
<dbReference type="KEGG" id="aswu:HUW51_09300"/>
<dbReference type="SUPFAM" id="SSF55729">
    <property type="entry name" value="Acyl-CoA N-acyltransferases (Nat)"/>
    <property type="match status" value="1"/>
</dbReference>
<dbReference type="RefSeq" id="WP_185273697.1">
    <property type="nucleotide sequence ID" value="NZ_CP055156.1"/>
</dbReference>
<dbReference type="GO" id="GO:0016747">
    <property type="term" value="F:acyltransferase activity, transferring groups other than amino-acyl groups"/>
    <property type="evidence" value="ECO:0007669"/>
    <property type="project" value="InterPro"/>
</dbReference>
<dbReference type="CDD" id="cd04301">
    <property type="entry name" value="NAT_SF"/>
    <property type="match status" value="1"/>
</dbReference>
<dbReference type="NCBIfam" id="NF040501">
    <property type="entry name" value="resist_ArsN2"/>
    <property type="match status" value="1"/>
</dbReference>
<keyword evidence="2" id="KW-0012">Acyltransferase</keyword>
<dbReference type="AlphaFoldDB" id="A0A7G7G6Y4"/>
<dbReference type="PROSITE" id="PS51186">
    <property type="entry name" value="GNAT"/>
    <property type="match status" value="1"/>
</dbReference>
<evidence type="ECO:0000256" key="1">
    <source>
        <dbReference type="ARBA" id="ARBA00022679"/>
    </source>
</evidence>
<dbReference type="PANTHER" id="PTHR43877">
    <property type="entry name" value="AMINOALKYLPHOSPHONATE N-ACETYLTRANSFERASE-RELATED-RELATED"/>
    <property type="match status" value="1"/>
</dbReference>
<evidence type="ECO:0000259" key="3">
    <source>
        <dbReference type="PROSITE" id="PS51186"/>
    </source>
</evidence>
<reference evidence="4 5" key="1">
    <citation type="journal article" date="2018" name="Int. J. Syst. Evol. Microbiol.">
        <title>Adhaeribacter swui sp. nov., isolated from wet mud.</title>
        <authorList>
            <person name="Kim D.U."/>
            <person name="Kim K.W."/>
            <person name="Kang M.S."/>
            <person name="Kim J.Y."/>
            <person name="Jang J.H."/>
            <person name="Kim M.K."/>
        </authorList>
    </citation>
    <scope>NUCLEOTIDE SEQUENCE [LARGE SCALE GENOMIC DNA]</scope>
    <source>
        <strain evidence="4 5">KCTC 52873</strain>
    </source>
</reference>
<feature type="domain" description="N-acetyltransferase" evidence="3">
    <location>
        <begin position="5"/>
        <end position="130"/>
    </location>
</feature>
<dbReference type="Pfam" id="PF13508">
    <property type="entry name" value="Acetyltransf_7"/>
    <property type="match status" value="1"/>
</dbReference>
<dbReference type="Proteomes" id="UP000515237">
    <property type="component" value="Chromosome"/>
</dbReference>
<protein>
    <submittedName>
        <fullName evidence="4">GNAT family N-acetyltransferase</fullName>
    </submittedName>
</protein>
<dbReference type="Gene3D" id="3.40.630.30">
    <property type="match status" value="1"/>
</dbReference>
<organism evidence="4 5">
    <name type="scientific">Adhaeribacter swui</name>
    <dbReference type="NCBI Taxonomy" id="2086471"/>
    <lineage>
        <taxon>Bacteria</taxon>
        <taxon>Pseudomonadati</taxon>
        <taxon>Bacteroidota</taxon>
        <taxon>Cytophagia</taxon>
        <taxon>Cytophagales</taxon>
        <taxon>Hymenobacteraceae</taxon>
        <taxon>Adhaeribacter</taxon>
    </lineage>
</organism>
<dbReference type="EMBL" id="CP055156">
    <property type="protein sequence ID" value="QNF32918.1"/>
    <property type="molecule type" value="Genomic_DNA"/>
</dbReference>
<evidence type="ECO:0000313" key="5">
    <source>
        <dbReference type="Proteomes" id="UP000515237"/>
    </source>
</evidence>
<proteinExistence type="predicted"/>
<gene>
    <name evidence="4" type="ORF">HUW51_09300</name>
</gene>
<sequence>MNAIETIQLAKTVDRPAIIQLLNSLQLPTVDLPLVLDSFVVAKQQETLLGSCGLELYGTLALLRSLAVALHHQDQGLGAALLQATLDLAKTRGIKGVYLITNTAANFFEKRGFAPVERSRVPLAIQQTAQFGSVCPSSATVMCRSIF</sequence>
<evidence type="ECO:0000313" key="4">
    <source>
        <dbReference type="EMBL" id="QNF32918.1"/>
    </source>
</evidence>
<dbReference type="InterPro" id="IPR000182">
    <property type="entry name" value="GNAT_dom"/>
</dbReference>